<proteinExistence type="predicted"/>
<keyword evidence="1" id="KW-0812">Transmembrane</keyword>
<feature type="transmembrane region" description="Helical" evidence="1">
    <location>
        <begin position="61"/>
        <end position="86"/>
    </location>
</feature>
<dbReference type="OrthoDB" id="5625854at2"/>
<keyword evidence="3" id="KW-1185">Reference proteome</keyword>
<keyword evidence="1" id="KW-1133">Transmembrane helix</keyword>
<feature type="transmembrane region" description="Helical" evidence="1">
    <location>
        <begin position="30"/>
        <end position="55"/>
    </location>
</feature>
<dbReference type="Proteomes" id="UP000190460">
    <property type="component" value="Unassembled WGS sequence"/>
</dbReference>
<evidence type="ECO:0000313" key="2">
    <source>
        <dbReference type="EMBL" id="SKA75855.1"/>
    </source>
</evidence>
<dbReference type="AlphaFoldDB" id="A0A1T4WG26"/>
<evidence type="ECO:0008006" key="4">
    <source>
        <dbReference type="Google" id="ProtNLM"/>
    </source>
</evidence>
<name>A0A1T4WG26_9GAMM</name>
<dbReference type="RefSeq" id="WP_078922052.1">
    <property type="nucleotide sequence ID" value="NZ_FUYB01000005.1"/>
</dbReference>
<organism evidence="2 3">
    <name type="scientific">Thiothrix eikelboomii</name>
    <dbReference type="NCBI Taxonomy" id="92487"/>
    <lineage>
        <taxon>Bacteria</taxon>
        <taxon>Pseudomonadati</taxon>
        <taxon>Pseudomonadota</taxon>
        <taxon>Gammaproteobacteria</taxon>
        <taxon>Thiotrichales</taxon>
        <taxon>Thiotrichaceae</taxon>
        <taxon>Thiothrix</taxon>
    </lineage>
</organism>
<evidence type="ECO:0000256" key="1">
    <source>
        <dbReference type="SAM" id="Phobius"/>
    </source>
</evidence>
<gene>
    <name evidence="2" type="ORF">SAMN02745130_01588</name>
</gene>
<dbReference type="STRING" id="92487.SAMN02745130_01588"/>
<accession>A0A1T4WG26</accession>
<sequence length="93" mass="10292">MKAITEVVISLFDLVEAEGRLLRQKTLKTIAISLLMTVAAVLFLTSLVLLMAALYNFLIQYWSLPTVLLVTASAGLVLTGGVTWYVRHLSQRL</sequence>
<protein>
    <recommendedName>
        <fullName evidence="4">Holin-X, holin superfamily III</fullName>
    </recommendedName>
</protein>
<evidence type="ECO:0000313" key="3">
    <source>
        <dbReference type="Proteomes" id="UP000190460"/>
    </source>
</evidence>
<keyword evidence="1" id="KW-0472">Membrane</keyword>
<reference evidence="2 3" key="1">
    <citation type="submission" date="2017-02" db="EMBL/GenBank/DDBJ databases">
        <authorList>
            <person name="Peterson S.W."/>
        </authorList>
    </citation>
    <scope>NUCLEOTIDE SEQUENCE [LARGE SCALE GENOMIC DNA]</scope>
    <source>
        <strain evidence="2 3">ATCC 49788</strain>
    </source>
</reference>
<dbReference type="EMBL" id="FUYB01000005">
    <property type="protein sequence ID" value="SKA75855.1"/>
    <property type="molecule type" value="Genomic_DNA"/>
</dbReference>